<proteinExistence type="predicted"/>
<protein>
    <submittedName>
        <fullName evidence="6">Sensor histidine kinase</fullName>
    </submittedName>
</protein>
<feature type="transmembrane region" description="Helical" evidence="4">
    <location>
        <begin position="21"/>
        <end position="41"/>
    </location>
</feature>
<feature type="domain" description="Signal transduction histidine kinase subgroup 3 dimerisation and phosphoacceptor" evidence="5">
    <location>
        <begin position="192"/>
        <end position="257"/>
    </location>
</feature>
<sequence length="374" mass="39178">MTAQQGGTERPAAITSHWDRYGWLMAVVWMIFLAYPVIALLRSDASRAWIVTGWVALVVFAAVYVVGFVRGSRGGGGLGSPPVPGQWMLFAVLIVCAALSVPAEGPLALSFLPFIMSFASYGLTRAAHWVTSIVAVLMTAACIFLLPGGTSYFALLVVVMLLGVVNTVSTWLIIRSAQAERLGLELATSEGREALARDVHDLIGHSLTVVQLKSQLAARLIDSDPERAKTELAAITALTAEALAAARATVAGARSTTLGEQLASSGEALAAGGVTLQVRGAPDALSPAQELTASWILREATTNVLRHSAARQARVTVSPGRLVIEDDGRGLDEGQTAAAESSGIRGMRERAAAAGAAFRIGPAAEAGTRVEVRW</sequence>
<organism evidence="6 7">
    <name type="scientific">Microbacterium commune</name>
    <dbReference type="NCBI Taxonomy" id="2762219"/>
    <lineage>
        <taxon>Bacteria</taxon>
        <taxon>Bacillati</taxon>
        <taxon>Actinomycetota</taxon>
        <taxon>Actinomycetes</taxon>
        <taxon>Micrococcales</taxon>
        <taxon>Microbacteriaceae</taxon>
        <taxon>Microbacterium</taxon>
    </lineage>
</organism>
<evidence type="ECO:0000256" key="4">
    <source>
        <dbReference type="SAM" id="Phobius"/>
    </source>
</evidence>
<dbReference type="CDD" id="cd16917">
    <property type="entry name" value="HATPase_UhpB-NarQ-NarX-like"/>
    <property type="match status" value="1"/>
</dbReference>
<dbReference type="PANTHER" id="PTHR24421:SF63">
    <property type="entry name" value="SENSOR HISTIDINE KINASE DESK"/>
    <property type="match status" value="1"/>
</dbReference>
<keyword evidence="4" id="KW-1133">Transmembrane helix</keyword>
<keyword evidence="3" id="KW-0902">Two-component regulatory system</keyword>
<reference evidence="6 7" key="1">
    <citation type="submission" date="2020-08" db="EMBL/GenBank/DDBJ databases">
        <title>A Genomic Blueprint of the Chicken Gut Microbiome.</title>
        <authorList>
            <person name="Gilroy R."/>
            <person name="Ravi A."/>
            <person name="Getino M."/>
            <person name="Pursley I."/>
            <person name="Horton D.L."/>
            <person name="Alikhan N.-F."/>
            <person name="Baker D."/>
            <person name="Gharbi K."/>
            <person name="Hall N."/>
            <person name="Watson M."/>
            <person name="Adriaenssens E.M."/>
            <person name="Foster-Nyarko E."/>
            <person name="Jarju S."/>
            <person name="Secka A."/>
            <person name="Antonio M."/>
            <person name="Oren A."/>
            <person name="Chaudhuri R."/>
            <person name="La Ragione R.M."/>
            <person name="Hildebrand F."/>
            <person name="Pallen M.J."/>
        </authorList>
    </citation>
    <scope>NUCLEOTIDE SEQUENCE [LARGE SCALE GENOMIC DNA]</scope>
    <source>
        <strain evidence="6 7">Re1</strain>
    </source>
</reference>
<evidence type="ECO:0000259" key="5">
    <source>
        <dbReference type="Pfam" id="PF07730"/>
    </source>
</evidence>
<dbReference type="InterPro" id="IPR011712">
    <property type="entry name" value="Sig_transdc_His_kin_sub3_dim/P"/>
</dbReference>
<dbReference type="SUPFAM" id="SSF55874">
    <property type="entry name" value="ATPase domain of HSP90 chaperone/DNA topoisomerase II/histidine kinase"/>
    <property type="match status" value="1"/>
</dbReference>
<accession>A0ABR8W2H1</accession>
<gene>
    <name evidence="6" type="ORF">H9633_02710</name>
</gene>
<keyword evidence="4" id="KW-0812">Transmembrane</keyword>
<comment type="caution">
    <text evidence="6">The sequence shown here is derived from an EMBL/GenBank/DDBJ whole genome shotgun (WGS) entry which is preliminary data.</text>
</comment>
<evidence type="ECO:0000313" key="7">
    <source>
        <dbReference type="Proteomes" id="UP000611521"/>
    </source>
</evidence>
<feature type="transmembrane region" description="Helical" evidence="4">
    <location>
        <begin position="87"/>
        <end position="114"/>
    </location>
</feature>
<evidence type="ECO:0000256" key="3">
    <source>
        <dbReference type="ARBA" id="ARBA00023012"/>
    </source>
</evidence>
<evidence type="ECO:0000313" key="6">
    <source>
        <dbReference type="EMBL" id="MBD8011210.1"/>
    </source>
</evidence>
<dbReference type="GO" id="GO:0016301">
    <property type="term" value="F:kinase activity"/>
    <property type="evidence" value="ECO:0007669"/>
    <property type="project" value="UniProtKB-KW"/>
</dbReference>
<evidence type="ECO:0000256" key="2">
    <source>
        <dbReference type="ARBA" id="ARBA00022777"/>
    </source>
</evidence>
<keyword evidence="4" id="KW-0472">Membrane</keyword>
<feature type="transmembrane region" description="Helical" evidence="4">
    <location>
        <begin position="126"/>
        <end position="146"/>
    </location>
</feature>
<keyword evidence="7" id="KW-1185">Reference proteome</keyword>
<dbReference type="InterPro" id="IPR036890">
    <property type="entry name" value="HATPase_C_sf"/>
</dbReference>
<evidence type="ECO:0000256" key="1">
    <source>
        <dbReference type="ARBA" id="ARBA00022679"/>
    </source>
</evidence>
<dbReference type="PANTHER" id="PTHR24421">
    <property type="entry name" value="NITRATE/NITRITE SENSOR PROTEIN NARX-RELATED"/>
    <property type="match status" value="1"/>
</dbReference>
<feature type="transmembrane region" description="Helical" evidence="4">
    <location>
        <begin position="152"/>
        <end position="174"/>
    </location>
</feature>
<dbReference type="Gene3D" id="1.20.5.1930">
    <property type="match status" value="1"/>
</dbReference>
<keyword evidence="1" id="KW-0808">Transferase</keyword>
<dbReference type="InterPro" id="IPR050482">
    <property type="entry name" value="Sensor_HK_TwoCompSys"/>
</dbReference>
<dbReference type="EMBL" id="JACSPX010000001">
    <property type="protein sequence ID" value="MBD8011210.1"/>
    <property type="molecule type" value="Genomic_DNA"/>
</dbReference>
<keyword evidence="2 6" id="KW-0418">Kinase</keyword>
<feature type="transmembrane region" description="Helical" evidence="4">
    <location>
        <begin position="48"/>
        <end position="67"/>
    </location>
</feature>
<name>A0ABR8W2H1_9MICO</name>
<dbReference type="Proteomes" id="UP000611521">
    <property type="component" value="Unassembled WGS sequence"/>
</dbReference>
<dbReference type="Gene3D" id="3.30.565.10">
    <property type="entry name" value="Histidine kinase-like ATPase, C-terminal domain"/>
    <property type="match status" value="1"/>
</dbReference>
<dbReference type="RefSeq" id="WP_191712000.1">
    <property type="nucleotide sequence ID" value="NZ_JACSPX010000001.1"/>
</dbReference>
<dbReference type="Pfam" id="PF07730">
    <property type="entry name" value="HisKA_3"/>
    <property type="match status" value="1"/>
</dbReference>